<name>A0A1I4HJC1_9RHOB</name>
<dbReference type="EMBL" id="FOSZ01000014">
    <property type="protein sequence ID" value="SFL42408.1"/>
    <property type="molecule type" value="Genomic_DNA"/>
</dbReference>
<proteinExistence type="predicted"/>
<dbReference type="STRING" id="1280847.SAMN04488036_1145"/>
<dbReference type="Proteomes" id="UP000198851">
    <property type="component" value="Unassembled WGS sequence"/>
</dbReference>
<protein>
    <submittedName>
        <fullName evidence="1">Uncharacterized protein</fullName>
    </submittedName>
</protein>
<reference evidence="2" key="1">
    <citation type="submission" date="2016-10" db="EMBL/GenBank/DDBJ databases">
        <authorList>
            <person name="Varghese N."/>
            <person name="Submissions S."/>
        </authorList>
    </citation>
    <scope>NUCLEOTIDE SEQUENCE [LARGE SCALE GENOMIC DNA]</scope>
    <source>
        <strain evidence="2">DSM 28453</strain>
    </source>
</reference>
<sequence length="79" mass="9106">MSTSPLEKDFPHFAAVIRQASRHDEALKGALADYETACRKEASRDICEVERAEWTRIRREVANEMKRLVQLYSIDGQNP</sequence>
<dbReference type="AlphaFoldDB" id="A0A1I4HJC1"/>
<organism evidence="1 2">
    <name type="scientific">Shimia haliotis</name>
    <dbReference type="NCBI Taxonomy" id="1280847"/>
    <lineage>
        <taxon>Bacteria</taxon>
        <taxon>Pseudomonadati</taxon>
        <taxon>Pseudomonadota</taxon>
        <taxon>Alphaproteobacteria</taxon>
        <taxon>Rhodobacterales</taxon>
        <taxon>Roseobacteraceae</taxon>
    </lineage>
</organism>
<evidence type="ECO:0000313" key="1">
    <source>
        <dbReference type="EMBL" id="SFL42408.1"/>
    </source>
</evidence>
<keyword evidence="2" id="KW-1185">Reference proteome</keyword>
<evidence type="ECO:0000313" key="2">
    <source>
        <dbReference type="Proteomes" id="UP000198851"/>
    </source>
</evidence>
<gene>
    <name evidence="1" type="ORF">SAMN04488036_1145</name>
</gene>
<accession>A0A1I4HJC1</accession>